<dbReference type="GeneID" id="121105826"/>
<accession>A0A8M1GWH3</accession>
<name>A0A8M1GWH3_URSMA</name>
<dbReference type="KEGG" id="umr:121105826"/>
<evidence type="ECO:0000256" key="1">
    <source>
        <dbReference type="SAM" id="MobiDB-lite"/>
    </source>
</evidence>
<organism evidence="2 3">
    <name type="scientific">Ursus maritimus</name>
    <name type="common">Polar bear</name>
    <name type="synonym">Thalarctos maritimus</name>
    <dbReference type="NCBI Taxonomy" id="29073"/>
    <lineage>
        <taxon>Eukaryota</taxon>
        <taxon>Metazoa</taxon>
        <taxon>Chordata</taxon>
        <taxon>Craniata</taxon>
        <taxon>Vertebrata</taxon>
        <taxon>Euteleostomi</taxon>
        <taxon>Mammalia</taxon>
        <taxon>Eutheria</taxon>
        <taxon>Laurasiatheria</taxon>
        <taxon>Carnivora</taxon>
        <taxon>Caniformia</taxon>
        <taxon>Ursidae</taxon>
        <taxon>Ursus</taxon>
    </lineage>
</organism>
<dbReference type="AlphaFoldDB" id="A0A8M1GWH3"/>
<proteinExistence type="predicted"/>
<dbReference type="RefSeq" id="XP_040500086.1">
    <property type="nucleotide sequence ID" value="XM_040644152.1"/>
</dbReference>
<keyword evidence="2" id="KW-1185">Reference proteome</keyword>
<reference evidence="3" key="1">
    <citation type="submission" date="2025-08" db="UniProtKB">
        <authorList>
            <consortium name="RefSeq"/>
        </authorList>
    </citation>
    <scope>IDENTIFICATION</scope>
    <source>
        <tissue evidence="3">Whole blood</tissue>
    </source>
</reference>
<protein>
    <submittedName>
        <fullName evidence="3">Uncharacterized protein LOC121105826 isoform X1</fullName>
    </submittedName>
</protein>
<dbReference type="Proteomes" id="UP000261680">
    <property type="component" value="Unplaced"/>
</dbReference>
<gene>
    <name evidence="3" type="primary">LOC121105826</name>
</gene>
<feature type="compositionally biased region" description="Basic residues" evidence="1">
    <location>
        <begin position="140"/>
        <end position="171"/>
    </location>
</feature>
<evidence type="ECO:0000313" key="3">
    <source>
        <dbReference type="RefSeq" id="XP_040500086.1"/>
    </source>
</evidence>
<feature type="region of interest" description="Disordered" evidence="1">
    <location>
        <begin position="78"/>
        <end position="173"/>
    </location>
</feature>
<evidence type="ECO:0000313" key="2">
    <source>
        <dbReference type="Proteomes" id="UP000261680"/>
    </source>
</evidence>
<sequence>MGDKTQNYDRADHVILPLLCWFPSTLQVASLKVWGNPLMARCTNFQWDHISTFKYNCYSTGQVYFQAVRMDEERLSTGGAYSPREGGPAGRRQKRSVLQAGTEWSRRSGVGCGSPAPWVPPNPRRAGMHVANPAAGRCGVARRLRTRRPRRLPQSRLRSRSSPPRNRRARGCRVAGGELASRAWRRQGPEPALQPANALQRTVRICWEEIRLSSSFPP</sequence>